<sequence length="214" mass="24523">MRFLRFYVVRMLSRSLWCPTWLSTRYFAKRYLGFGITLFLLISCNLITVVRLHLIVLFDNPAWYDICLTVLFAVLLPLTFLTFGLCSFVNPGRTPAWLAESRVEGFVRSLLLELLRLRNGEASSDQCCLRSAQQLAVNEALAQFKDRWCCTEGSTSVVVNDSDADELDEHENLLTHSQRGSQTSSTLNGVRRRDSPRTMNLRATYMEKFMCVVS</sequence>
<accession>G0V052</accession>
<evidence type="ECO:0000256" key="1">
    <source>
        <dbReference type="SAM" id="MobiDB-lite"/>
    </source>
</evidence>
<proteinExistence type="predicted"/>
<evidence type="ECO:0000256" key="2">
    <source>
        <dbReference type="SAM" id="Phobius"/>
    </source>
</evidence>
<feature type="region of interest" description="Disordered" evidence="1">
    <location>
        <begin position="176"/>
        <end position="197"/>
    </location>
</feature>
<protein>
    <submittedName>
        <fullName evidence="3">Uncharacterized protein TCIL3000_11_4270</fullName>
    </submittedName>
</protein>
<feature type="non-terminal residue" evidence="3">
    <location>
        <position position="214"/>
    </location>
</feature>
<gene>
    <name evidence="3" type="ORF">TCIL3000_11_4270</name>
</gene>
<dbReference type="AlphaFoldDB" id="G0V052"/>
<reference evidence="3" key="1">
    <citation type="journal article" date="2012" name="Proc. Natl. Acad. Sci. U.S.A.">
        <title>Antigenic diversity is generated by distinct evolutionary mechanisms in African trypanosome species.</title>
        <authorList>
            <person name="Jackson A.P."/>
            <person name="Berry A."/>
            <person name="Aslett M."/>
            <person name="Allison H.C."/>
            <person name="Burton P."/>
            <person name="Vavrova-Anderson J."/>
            <person name="Brown R."/>
            <person name="Browne H."/>
            <person name="Corton N."/>
            <person name="Hauser H."/>
            <person name="Gamble J."/>
            <person name="Gilderthorp R."/>
            <person name="Marcello L."/>
            <person name="McQuillan J."/>
            <person name="Otto T.D."/>
            <person name="Quail M.A."/>
            <person name="Sanders M.J."/>
            <person name="van Tonder A."/>
            <person name="Ginger M.L."/>
            <person name="Field M.C."/>
            <person name="Barry J.D."/>
            <person name="Hertz-Fowler C."/>
            <person name="Berriman M."/>
        </authorList>
    </citation>
    <scope>NUCLEOTIDE SEQUENCE</scope>
    <source>
        <strain evidence="3">IL3000</strain>
    </source>
</reference>
<keyword evidence="2" id="KW-1133">Transmembrane helix</keyword>
<dbReference type="VEuPathDB" id="TriTrypDB:TcIL3000.11.4270"/>
<feature type="transmembrane region" description="Helical" evidence="2">
    <location>
        <begin position="31"/>
        <end position="56"/>
    </location>
</feature>
<keyword evidence="2" id="KW-0472">Membrane</keyword>
<feature type="compositionally biased region" description="Polar residues" evidence="1">
    <location>
        <begin position="176"/>
        <end position="188"/>
    </location>
</feature>
<dbReference type="EMBL" id="HE575324">
    <property type="protein sequence ID" value="CCC95022.1"/>
    <property type="molecule type" value="Genomic_DNA"/>
</dbReference>
<name>G0V052_TRYCI</name>
<organism evidence="3">
    <name type="scientific">Trypanosoma congolense (strain IL3000)</name>
    <dbReference type="NCBI Taxonomy" id="1068625"/>
    <lineage>
        <taxon>Eukaryota</taxon>
        <taxon>Discoba</taxon>
        <taxon>Euglenozoa</taxon>
        <taxon>Kinetoplastea</taxon>
        <taxon>Metakinetoplastina</taxon>
        <taxon>Trypanosomatida</taxon>
        <taxon>Trypanosomatidae</taxon>
        <taxon>Trypanosoma</taxon>
        <taxon>Nannomonas</taxon>
    </lineage>
</organism>
<evidence type="ECO:0000313" key="3">
    <source>
        <dbReference type="EMBL" id="CCC95022.1"/>
    </source>
</evidence>
<feature type="transmembrane region" description="Helical" evidence="2">
    <location>
        <begin position="62"/>
        <end position="89"/>
    </location>
</feature>
<keyword evidence="2" id="KW-0812">Transmembrane</keyword>